<dbReference type="EMBL" id="LDZY01000003">
    <property type="protein sequence ID" value="KLU66917.1"/>
    <property type="molecule type" value="Genomic_DNA"/>
</dbReference>
<sequence length="246" mass="26511">MRKMNYLIGGLTLGLGVLTGIIGMSLVANSSSAASFINKLRGQENVHTVSVPVADSSQVPQTGNTETDTSVNNSTSDQTSGNSSTPGQSDSSLSANTAAQNGGSQGQAKGTSVPEALKNQIIADYKQDIGTFFDAWKSVDIDTFRLKLAKAYSGEIYEKHARRAEEFLVQGIGLDVTSVNFDRVDVESADDNTATLRVDYRYTARDYNITESVPVGEEHEQNVHVRVNLMKLNSHWLITGESSISN</sequence>
<dbReference type="PATRIC" id="fig|476652.3.peg.872"/>
<dbReference type="AlphaFoldDB" id="A0A0J1FUB8"/>
<proteinExistence type="predicted"/>
<keyword evidence="3" id="KW-1185">Reference proteome</keyword>
<dbReference type="RefSeq" id="WP_047808784.1">
    <property type="nucleotide sequence ID" value="NZ_LDZY01000003.1"/>
</dbReference>
<accession>A0A0J1FUB8</accession>
<feature type="region of interest" description="Disordered" evidence="1">
    <location>
        <begin position="50"/>
        <end position="112"/>
    </location>
</feature>
<name>A0A0J1FUB8_9FIRM</name>
<reference evidence="2 3" key="1">
    <citation type="submission" date="2015-06" db="EMBL/GenBank/DDBJ databases">
        <title>Draft genome of the moderately acidophilic sulfate reducer Candidatus Desulfosporosinus acididurans strain M1.</title>
        <authorList>
            <person name="Poehlein A."/>
            <person name="Petzsch P."/>
            <person name="Johnson B.D."/>
            <person name="Schloemann M."/>
            <person name="Daniel R."/>
            <person name="Muehling M."/>
        </authorList>
    </citation>
    <scope>NUCLEOTIDE SEQUENCE [LARGE SCALE GENOMIC DNA]</scope>
    <source>
        <strain evidence="2 3">M1</strain>
    </source>
</reference>
<evidence type="ECO:0000313" key="3">
    <source>
        <dbReference type="Proteomes" id="UP000036356"/>
    </source>
</evidence>
<evidence type="ECO:0000313" key="2">
    <source>
        <dbReference type="EMBL" id="KLU66917.1"/>
    </source>
</evidence>
<protein>
    <submittedName>
        <fullName evidence="2">Uncharacterized protein</fullName>
    </submittedName>
</protein>
<gene>
    <name evidence="2" type="ORF">DEAC_c08510</name>
</gene>
<dbReference type="Proteomes" id="UP000036356">
    <property type="component" value="Unassembled WGS sequence"/>
</dbReference>
<evidence type="ECO:0000256" key="1">
    <source>
        <dbReference type="SAM" id="MobiDB-lite"/>
    </source>
</evidence>
<comment type="caution">
    <text evidence="2">The sequence shown here is derived from an EMBL/GenBank/DDBJ whole genome shotgun (WGS) entry which is preliminary data.</text>
</comment>
<feature type="compositionally biased region" description="Polar residues" evidence="1">
    <location>
        <begin position="55"/>
        <end position="110"/>
    </location>
</feature>
<organism evidence="2 3">
    <name type="scientific">Desulfosporosinus acididurans</name>
    <dbReference type="NCBI Taxonomy" id="476652"/>
    <lineage>
        <taxon>Bacteria</taxon>
        <taxon>Bacillati</taxon>
        <taxon>Bacillota</taxon>
        <taxon>Clostridia</taxon>
        <taxon>Eubacteriales</taxon>
        <taxon>Desulfitobacteriaceae</taxon>
        <taxon>Desulfosporosinus</taxon>
    </lineage>
</organism>